<dbReference type="PROSITE" id="PS50958">
    <property type="entry name" value="SMB_2"/>
    <property type="match status" value="1"/>
</dbReference>
<evidence type="ECO:0000256" key="5">
    <source>
        <dbReference type="SAM" id="SignalP"/>
    </source>
</evidence>
<feature type="region of interest" description="Disordered" evidence="3">
    <location>
        <begin position="377"/>
        <end position="408"/>
    </location>
</feature>
<dbReference type="eggNOG" id="KOG1544">
    <property type="taxonomic scope" value="Eukaryota"/>
</dbReference>
<evidence type="ECO:0000256" key="1">
    <source>
        <dbReference type="ARBA" id="ARBA00008455"/>
    </source>
</evidence>
<dbReference type="EMBL" id="GG666497">
    <property type="protein sequence ID" value="EEN62372.1"/>
    <property type="molecule type" value="Genomic_DNA"/>
</dbReference>
<dbReference type="PANTHER" id="PTHR12411">
    <property type="entry name" value="CYSTEINE PROTEASE FAMILY C1-RELATED"/>
    <property type="match status" value="1"/>
</dbReference>
<keyword evidence="4" id="KW-0472">Membrane</keyword>
<dbReference type="SUPFAM" id="SSF54001">
    <property type="entry name" value="Cysteine proteinases"/>
    <property type="match status" value="1"/>
</dbReference>
<evidence type="ECO:0000313" key="7">
    <source>
        <dbReference type="EMBL" id="EEN62372.1"/>
    </source>
</evidence>
<name>C3YBL5_BRAFL</name>
<feature type="transmembrane region" description="Helical" evidence="4">
    <location>
        <begin position="325"/>
        <end position="348"/>
    </location>
</feature>
<dbReference type="Gene3D" id="3.90.70.10">
    <property type="entry name" value="Cysteine proteinases"/>
    <property type="match status" value="1"/>
</dbReference>
<keyword evidence="4" id="KW-1133">Transmembrane helix</keyword>
<comment type="similarity">
    <text evidence="1">Belongs to the peptidase C1 family.</text>
</comment>
<evidence type="ECO:0000256" key="3">
    <source>
        <dbReference type="SAM" id="MobiDB-lite"/>
    </source>
</evidence>
<feature type="signal peptide" evidence="5">
    <location>
        <begin position="1"/>
        <end position="22"/>
    </location>
</feature>
<evidence type="ECO:0000259" key="6">
    <source>
        <dbReference type="PROSITE" id="PS50958"/>
    </source>
</evidence>
<feature type="chain" id="PRO_5018557544" description="SMB domain-containing protein" evidence="5">
    <location>
        <begin position="23"/>
        <end position="572"/>
    </location>
</feature>
<feature type="region of interest" description="Disordered" evidence="3">
    <location>
        <begin position="471"/>
        <end position="501"/>
    </location>
</feature>
<feature type="compositionally biased region" description="Basic and acidic residues" evidence="3">
    <location>
        <begin position="399"/>
        <end position="408"/>
    </location>
</feature>
<dbReference type="InterPro" id="IPR013128">
    <property type="entry name" value="Peptidase_C1A"/>
</dbReference>
<reference evidence="7" key="1">
    <citation type="journal article" date="2008" name="Nature">
        <title>The amphioxus genome and the evolution of the chordate karyotype.</title>
        <authorList>
            <consortium name="US DOE Joint Genome Institute (JGI-PGF)"/>
            <person name="Putnam N.H."/>
            <person name="Butts T."/>
            <person name="Ferrier D.E.K."/>
            <person name="Furlong R.F."/>
            <person name="Hellsten U."/>
            <person name="Kawashima T."/>
            <person name="Robinson-Rechavi M."/>
            <person name="Shoguchi E."/>
            <person name="Terry A."/>
            <person name="Yu J.-K."/>
            <person name="Benito-Gutierrez E.L."/>
            <person name="Dubchak I."/>
            <person name="Garcia-Fernandez J."/>
            <person name="Gibson-Brown J.J."/>
            <person name="Grigoriev I.V."/>
            <person name="Horton A.C."/>
            <person name="de Jong P.J."/>
            <person name="Jurka J."/>
            <person name="Kapitonov V.V."/>
            <person name="Kohara Y."/>
            <person name="Kuroki Y."/>
            <person name="Lindquist E."/>
            <person name="Lucas S."/>
            <person name="Osoegawa K."/>
            <person name="Pennacchio L.A."/>
            <person name="Salamov A.A."/>
            <person name="Satou Y."/>
            <person name="Sauka-Spengler T."/>
            <person name="Schmutz J."/>
            <person name="Shin-I T."/>
            <person name="Toyoda A."/>
            <person name="Bronner-Fraser M."/>
            <person name="Fujiyama A."/>
            <person name="Holland L.Z."/>
            <person name="Holland P.W.H."/>
            <person name="Satoh N."/>
            <person name="Rokhsar D.S."/>
        </authorList>
    </citation>
    <scope>NUCLEOTIDE SEQUENCE [LARGE SCALE GENOMIC DNA]</scope>
    <source>
        <strain evidence="7">S238N-H82</strain>
        <tissue evidence="7">Testes</tissue>
    </source>
</reference>
<dbReference type="Pfam" id="PF00112">
    <property type="entry name" value="Peptidase_C1"/>
    <property type="match status" value="1"/>
</dbReference>
<feature type="domain" description="SMB" evidence="6">
    <location>
        <begin position="44"/>
        <end position="96"/>
    </location>
</feature>
<dbReference type="InterPro" id="IPR038765">
    <property type="entry name" value="Papain-like_cys_pep_sf"/>
</dbReference>
<keyword evidence="5" id="KW-0732">Signal</keyword>
<dbReference type="InterPro" id="IPR000668">
    <property type="entry name" value="Peptidase_C1A_C"/>
</dbReference>
<dbReference type="AlphaFoldDB" id="C3YBL5"/>
<dbReference type="SMART" id="SM00645">
    <property type="entry name" value="Pept_C1"/>
    <property type="match status" value="1"/>
</dbReference>
<gene>
    <name evidence="7" type="ORF">BRAFLDRAFT_67605</name>
</gene>
<keyword evidence="2" id="KW-1015">Disulfide bond</keyword>
<evidence type="ECO:0000256" key="4">
    <source>
        <dbReference type="SAM" id="Phobius"/>
    </source>
</evidence>
<proteinExistence type="inferred from homology"/>
<sequence>MRTMSLLGLCVLLLATFVYVESQQQPNLVFREPPRAVTDTYCSLLNCCRGRSDSCSLPYFDTICYCDEFCNRTSASDCCPDYRSVCLGLPPPNEPTPLPQPPETDGCFHDGTYHPGGATVRINCNQCVCQPNQAGSYEFRCQENPCLLRPTMLEAINQGDYGWQAEAYPFLYGLTLDQGLRYKLGTDPVPESVHAMRGIQLYSNVVTNDVTTSQVSIRENLPEFFDARQRWPGLIQDVRDQGNCGASWAFSTTAVLADRLAIQSRGTMTVTLSPQNLLSCNTNRQRGCQGGRLDRAWWFLRKKGFPVYEVTDDSIDERWRLLRTAVFTTLLLAAVTTAVSVTITVQFYSDTAAEKTAAGLPPYRNRGHGGVPDGTIATDATAPPPTNDPMTPPTAHVRRRDDKPDVHRDWDSMTARQKHWYLSKMRLRISKHMHDLLHLQDEPKVQKDLEDDILRHFTDWDVNTVANTFSYSESPTDVPEYKMNQPKSGSSIETRSKSELENTEATAVDKVLLEKAREMNLYLSSVMTTNMTDRERKHRVFRRVKRVTTVAMIVVGVLVAGSVAYSFMPQIF</sequence>
<dbReference type="InParanoid" id="C3YBL5"/>
<feature type="transmembrane region" description="Helical" evidence="4">
    <location>
        <begin position="547"/>
        <end position="568"/>
    </location>
</feature>
<dbReference type="GO" id="GO:0006508">
    <property type="term" value="P:proteolysis"/>
    <property type="evidence" value="ECO:0007669"/>
    <property type="project" value="InterPro"/>
</dbReference>
<dbReference type="GO" id="GO:0008234">
    <property type="term" value="F:cysteine-type peptidase activity"/>
    <property type="evidence" value="ECO:0007669"/>
    <property type="project" value="InterPro"/>
</dbReference>
<evidence type="ECO:0000256" key="2">
    <source>
        <dbReference type="ARBA" id="ARBA00023157"/>
    </source>
</evidence>
<accession>C3YBL5</accession>
<feature type="compositionally biased region" description="Pro residues" evidence="3">
    <location>
        <begin position="382"/>
        <end position="392"/>
    </location>
</feature>
<organism>
    <name type="scientific">Branchiostoma floridae</name>
    <name type="common">Florida lancelet</name>
    <name type="synonym">Amphioxus</name>
    <dbReference type="NCBI Taxonomy" id="7739"/>
    <lineage>
        <taxon>Eukaryota</taxon>
        <taxon>Metazoa</taxon>
        <taxon>Chordata</taxon>
        <taxon>Cephalochordata</taxon>
        <taxon>Leptocardii</taxon>
        <taxon>Amphioxiformes</taxon>
        <taxon>Branchiostomatidae</taxon>
        <taxon>Branchiostoma</taxon>
    </lineage>
</organism>
<dbReference type="InterPro" id="IPR001212">
    <property type="entry name" value="Somatomedin_B_dom"/>
</dbReference>
<protein>
    <recommendedName>
        <fullName evidence="6">SMB domain-containing protein</fullName>
    </recommendedName>
</protein>
<keyword evidence="4" id="KW-0812">Transmembrane</keyword>